<name>A0A8W7PPW1_ANOCL</name>
<evidence type="ECO:0000313" key="2">
    <source>
        <dbReference type="EnsemblMetazoa" id="ACOM034809-PA.1"/>
    </source>
</evidence>
<proteinExistence type="predicted"/>
<evidence type="ECO:0000256" key="1">
    <source>
        <dbReference type="SAM" id="Phobius"/>
    </source>
</evidence>
<keyword evidence="1" id="KW-0472">Membrane</keyword>
<organism evidence="2">
    <name type="scientific">Anopheles coluzzii</name>
    <name type="common">African malaria mosquito</name>
    <dbReference type="NCBI Taxonomy" id="1518534"/>
    <lineage>
        <taxon>Eukaryota</taxon>
        <taxon>Metazoa</taxon>
        <taxon>Ecdysozoa</taxon>
        <taxon>Arthropoda</taxon>
        <taxon>Hexapoda</taxon>
        <taxon>Insecta</taxon>
        <taxon>Pterygota</taxon>
        <taxon>Neoptera</taxon>
        <taxon>Endopterygota</taxon>
        <taxon>Diptera</taxon>
        <taxon>Nematocera</taxon>
        <taxon>Culicoidea</taxon>
        <taxon>Culicidae</taxon>
        <taxon>Anophelinae</taxon>
        <taxon>Anopheles</taxon>
    </lineage>
</organism>
<keyword evidence="1" id="KW-1133">Transmembrane helix</keyword>
<dbReference type="Proteomes" id="UP000075882">
    <property type="component" value="Unassembled WGS sequence"/>
</dbReference>
<sequence>MGRNVCNGASMTPGGTEALVSPVWREKFYARRILFSRRRQTLPNWLGSGIARNQVRGIDQSANTKSVPQTPTHSDDTLHASKDTMERHTLYPEGSSLVATAKQRAESIDLLDELELLLHRKGRWPVFLVTLIALALCFLVVGLLMATGIMLVTFLVFVFNNEPPNETTSSLNWRGDF</sequence>
<keyword evidence="1" id="KW-0812">Transmembrane</keyword>
<dbReference type="AlphaFoldDB" id="A0A8W7PPW1"/>
<feature type="transmembrane region" description="Helical" evidence="1">
    <location>
        <begin position="126"/>
        <end position="159"/>
    </location>
</feature>
<dbReference type="EnsemblMetazoa" id="ACOM034809-RA">
    <property type="protein sequence ID" value="ACOM034809-PA.1"/>
    <property type="gene ID" value="ACOM034809"/>
</dbReference>
<protein>
    <submittedName>
        <fullName evidence="2">Uncharacterized protein</fullName>
    </submittedName>
</protein>
<reference evidence="2" key="1">
    <citation type="submission" date="2022-08" db="UniProtKB">
        <authorList>
            <consortium name="EnsemblMetazoa"/>
        </authorList>
    </citation>
    <scope>IDENTIFICATION</scope>
</reference>
<accession>A0A8W7PPW1</accession>